<reference evidence="2" key="1">
    <citation type="journal article" date="2019" name="Int. J. Syst. Evol. Microbiol.">
        <title>The Global Catalogue of Microorganisms (GCM) 10K type strain sequencing project: providing services to taxonomists for standard genome sequencing and annotation.</title>
        <authorList>
            <consortium name="The Broad Institute Genomics Platform"/>
            <consortium name="The Broad Institute Genome Sequencing Center for Infectious Disease"/>
            <person name="Wu L."/>
            <person name="Ma J."/>
        </authorList>
    </citation>
    <scope>NUCLEOTIDE SEQUENCE [LARGE SCALE GENOMIC DNA]</scope>
    <source>
        <strain evidence="2">JCM 15421</strain>
    </source>
</reference>
<protein>
    <submittedName>
        <fullName evidence="1">Uncharacterized protein</fullName>
    </submittedName>
</protein>
<dbReference type="RefSeq" id="WP_343787879.1">
    <property type="nucleotide sequence ID" value="NZ_BAAAEU010000005.1"/>
</dbReference>
<dbReference type="EMBL" id="BAAAEU010000005">
    <property type="protein sequence ID" value="GAA0709703.1"/>
    <property type="molecule type" value="Genomic_DNA"/>
</dbReference>
<accession>A0ABP3TJY5</accession>
<evidence type="ECO:0000313" key="2">
    <source>
        <dbReference type="Proteomes" id="UP001501523"/>
    </source>
</evidence>
<dbReference type="Proteomes" id="UP001501523">
    <property type="component" value="Unassembled WGS sequence"/>
</dbReference>
<comment type="caution">
    <text evidence="1">The sequence shown here is derived from an EMBL/GenBank/DDBJ whole genome shotgun (WGS) entry which is preliminary data.</text>
</comment>
<name>A0ABP3TJY5_9GAMM</name>
<gene>
    <name evidence="1" type="ORF">GCM10009105_10340</name>
</gene>
<sequence length="90" mass="9558">MGRLIEERRLGSLLGALEPIATYIVAALVTRDVTIWVNSKAELVCSGAGNVPELPAESVLGTYGLGANVGDIHADLLAFRNERASHVMNL</sequence>
<evidence type="ECO:0000313" key="1">
    <source>
        <dbReference type="EMBL" id="GAA0709703.1"/>
    </source>
</evidence>
<organism evidence="1 2">
    <name type="scientific">Dokdonella soli</name>
    <dbReference type="NCBI Taxonomy" id="529810"/>
    <lineage>
        <taxon>Bacteria</taxon>
        <taxon>Pseudomonadati</taxon>
        <taxon>Pseudomonadota</taxon>
        <taxon>Gammaproteobacteria</taxon>
        <taxon>Lysobacterales</taxon>
        <taxon>Rhodanobacteraceae</taxon>
        <taxon>Dokdonella</taxon>
    </lineage>
</organism>
<proteinExistence type="predicted"/>
<keyword evidence="2" id="KW-1185">Reference proteome</keyword>